<feature type="region of interest" description="Disordered" evidence="5">
    <location>
        <begin position="257"/>
        <end position="297"/>
    </location>
</feature>
<sequence length="859" mass="98112">MSTDTSDSRKIPRKRIRRIPDDQRQKVSSACDTCKKRKFKCSGENPCSHCRKKGLDCSYTIIDKRSLRGERMAKIKLEREKELEQYKRLARDSNPQQNQNQQQYVPTERRSSFLPPPQVSNSPYQNGLNPMYAPTLPPPGNHTQMSPRLPPATQQPNGPNFSGSFQLPPPPPPPLHHQHSFHGPDFIQSHLQQSPYSQQQQQQQQQQQPLPPILSPSESGSSSKGTTGMPTPGTTPNSSETAATSSACIPKSLQPLLSFPLDRNDDNVSLKSDQPPVEDTSTSIAKESDGPSNQHGKSAILLVDKSGTFRYMGETSPLSVLYETRNIFYEYVGSTKLTEDLRGCPVTDKPLKLTLTQVVPLPAEDERDEYIQSFKRNINDTCFMFEMDRFYGEYVNPVYSNPNNDSIQEKRVLLYLVLAIGSTYNDFSNKIPQADKGVGYFDSARFLLRDLVQDSVMWCVLCHLLKFHYYQSILKKSTALIHLNQAISFAQSLGLHRNFVNEEFSALTAECEYRKRIFRTLYICDRISPVFIGRPLMINDYDWDDPTRFKSSKYLASTVGFNARCQIELTKVCSLIGRIVANFYQDRVIDMDRTKSLALQLKLWSKNLDPSLSFDKVLNPTEIADNEDHGNTCILLVTHLLHLWAVMLLSRPFFMFEAVSNINPEMKKSYENEELSKQFCQAATKSSILAIKLMNHYINTAFKEYRRMECYVIITCCFYSSIILGITILNQSYDPEEYTETDLLNYLKNAEYILLHFSVCNEGAKRYAEISADLISALIQRHESLSTRTELGMNDYAYRILNNFNFIDDPNHTDVQNLMDFQQYFVSSDLLPIEDTANTSTSALPFDYNNYSLFFGAKY</sequence>
<evidence type="ECO:0000256" key="3">
    <source>
        <dbReference type="ARBA" id="ARBA00023163"/>
    </source>
</evidence>
<protein>
    <recommendedName>
        <fullName evidence="6">Zn(2)-C6 fungal-type domain-containing protein</fullName>
    </recommendedName>
</protein>
<dbReference type="Pfam" id="PF04082">
    <property type="entry name" value="Fungal_trans"/>
    <property type="match status" value="1"/>
</dbReference>
<evidence type="ECO:0000313" key="8">
    <source>
        <dbReference type="Proteomes" id="UP000011777"/>
    </source>
</evidence>
<feature type="compositionally biased region" description="Polar residues" evidence="5">
    <location>
        <begin position="141"/>
        <end position="163"/>
    </location>
</feature>
<feature type="region of interest" description="Disordered" evidence="5">
    <location>
        <begin position="1"/>
        <end position="27"/>
    </location>
</feature>
<dbReference type="InterPro" id="IPR051127">
    <property type="entry name" value="Fungal_SecMet_Regulators"/>
</dbReference>
<evidence type="ECO:0000256" key="1">
    <source>
        <dbReference type="ARBA" id="ARBA00022723"/>
    </source>
</evidence>
<keyword evidence="8" id="KW-1185">Reference proteome</keyword>
<dbReference type="PROSITE" id="PS00463">
    <property type="entry name" value="ZN2_CY6_FUNGAL_1"/>
    <property type="match status" value="1"/>
</dbReference>
<keyword evidence="4" id="KW-0539">Nucleus</keyword>
<dbReference type="CDD" id="cd12148">
    <property type="entry name" value="fungal_TF_MHR"/>
    <property type="match status" value="1"/>
</dbReference>
<dbReference type="Proteomes" id="UP000011777">
    <property type="component" value="Unassembled WGS sequence"/>
</dbReference>
<dbReference type="SUPFAM" id="SSF57701">
    <property type="entry name" value="Zn2/Cys6 DNA-binding domain"/>
    <property type="match status" value="1"/>
</dbReference>
<keyword evidence="2" id="KW-0805">Transcription regulation</keyword>
<dbReference type="SMART" id="SM00906">
    <property type="entry name" value="Fungal_trans"/>
    <property type="match status" value="1"/>
</dbReference>
<name>M3J3N9_CANMX</name>
<dbReference type="InterPro" id="IPR036864">
    <property type="entry name" value="Zn2-C6_fun-type_DNA-bd_sf"/>
</dbReference>
<feature type="domain" description="Zn(2)-C6 fungal-type" evidence="6">
    <location>
        <begin position="30"/>
        <end position="59"/>
    </location>
</feature>
<dbReference type="SMART" id="SM00066">
    <property type="entry name" value="GAL4"/>
    <property type="match status" value="1"/>
</dbReference>
<feature type="region of interest" description="Disordered" evidence="5">
    <location>
        <begin position="88"/>
        <end position="245"/>
    </location>
</feature>
<reference evidence="7 8" key="1">
    <citation type="submission" date="2013-02" db="EMBL/GenBank/DDBJ databases">
        <title>Genome sequence of Candida maltosa Xu316, a potential industrial strain for xylitol and ethanol production.</title>
        <authorList>
            <person name="Yu J."/>
            <person name="Wang Q."/>
            <person name="Geng X."/>
            <person name="Bao W."/>
            <person name="He P."/>
            <person name="Cai J."/>
        </authorList>
    </citation>
    <scope>NUCLEOTIDE SEQUENCE [LARGE SCALE GENOMIC DNA]</scope>
    <source>
        <strain evidence="8">Xu316</strain>
    </source>
</reference>
<dbReference type="HOGENOM" id="CLU_007695_1_0_1"/>
<dbReference type="STRING" id="1245528.M3J3N9"/>
<feature type="compositionally biased region" description="Polar residues" evidence="5">
    <location>
        <begin position="279"/>
        <end position="296"/>
    </location>
</feature>
<dbReference type="Pfam" id="PF00172">
    <property type="entry name" value="Zn_clus"/>
    <property type="match status" value="1"/>
</dbReference>
<comment type="caution">
    <text evidence="7">The sequence shown here is derived from an EMBL/GenBank/DDBJ whole genome shotgun (WGS) entry which is preliminary data.</text>
</comment>
<dbReference type="GO" id="GO:0008270">
    <property type="term" value="F:zinc ion binding"/>
    <property type="evidence" value="ECO:0007669"/>
    <property type="project" value="InterPro"/>
</dbReference>
<dbReference type="InterPro" id="IPR001138">
    <property type="entry name" value="Zn2Cys6_DnaBD"/>
</dbReference>
<dbReference type="EMBL" id="AOGT01001977">
    <property type="protein sequence ID" value="EMG46513.1"/>
    <property type="molecule type" value="Genomic_DNA"/>
</dbReference>
<feature type="compositionally biased region" description="Polar residues" evidence="5">
    <location>
        <begin position="119"/>
        <end position="128"/>
    </location>
</feature>
<evidence type="ECO:0000256" key="4">
    <source>
        <dbReference type="ARBA" id="ARBA00023242"/>
    </source>
</evidence>
<dbReference type="AlphaFoldDB" id="M3J3N9"/>
<keyword evidence="3" id="KW-0804">Transcription</keyword>
<dbReference type="Gene3D" id="4.10.240.10">
    <property type="entry name" value="Zn(2)-C6 fungal-type DNA-binding domain"/>
    <property type="match status" value="1"/>
</dbReference>
<dbReference type="GO" id="GO:0003677">
    <property type="term" value="F:DNA binding"/>
    <property type="evidence" value="ECO:0007669"/>
    <property type="project" value="InterPro"/>
</dbReference>
<dbReference type="OMA" id="HYINTAF"/>
<dbReference type="GO" id="GO:0000981">
    <property type="term" value="F:DNA-binding transcription factor activity, RNA polymerase II-specific"/>
    <property type="evidence" value="ECO:0007669"/>
    <property type="project" value="InterPro"/>
</dbReference>
<keyword evidence="1" id="KW-0479">Metal-binding</keyword>
<dbReference type="CDD" id="cd00067">
    <property type="entry name" value="GAL4"/>
    <property type="match status" value="1"/>
</dbReference>
<evidence type="ECO:0000256" key="2">
    <source>
        <dbReference type="ARBA" id="ARBA00023015"/>
    </source>
</evidence>
<evidence type="ECO:0000259" key="6">
    <source>
        <dbReference type="PROSITE" id="PS50048"/>
    </source>
</evidence>
<evidence type="ECO:0000313" key="7">
    <source>
        <dbReference type="EMBL" id="EMG46513.1"/>
    </source>
</evidence>
<feature type="non-terminal residue" evidence="7">
    <location>
        <position position="1"/>
    </location>
</feature>
<feature type="compositionally biased region" description="Basic and acidic residues" evidence="5">
    <location>
        <begin position="1"/>
        <end position="10"/>
    </location>
</feature>
<dbReference type="InterPro" id="IPR007219">
    <property type="entry name" value="XnlR_reg_dom"/>
</dbReference>
<proteinExistence type="predicted"/>
<dbReference type="PANTHER" id="PTHR47424:SF6">
    <property type="entry name" value="PROLINE UTILIZATION TRANS-ACTIVATOR"/>
    <property type="match status" value="1"/>
</dbReference>
<feature type="compositionally biased region" description="Low complexity" evidence="5">
    <location>
        <begin position="215"/>
        <end position="239"/>
    </location>
</feature>
<dbReference type="GO" id="GO:0006351">
    <property type="term" value="P:DNA-templated transcription"/>
    <property type="evidence" value="ECO:0007669"/>
    <property type="project" value="InterPro"/>
</dbReference>
<dbReference type="PROSITE" id="PS50048">
    <property type="entry name" value="ZN2_CY6_FUNGAL_2"/>
    <property type="match status" value="1"/>
</dbReference>
<feature type="compositionally biased region" description="Low complexity" evidence="5">
    <location>
        <begin position="188"/>
        <end position="208"/>
    </location>
</feature>
<organism evidence="7 8">
    <name type="scientific">Candida maltosa (strain Xu316)</name>
    <name type="common">Yeast</name>
    <dbReference type="NCBI Taxonomy" id="1245528"/>
    <lineage>
        <taxon>Eukaryota</taxon>
        <taxon>Fungi</taxon>
        <taxon>Dikarya</taxon>
        <taxon>Ascomycota</taxon>
        <taxon>Saccharomycotina</taxon>
        <taxon>Pichiomycetes</taxon>
        <taxon>Debaryomycetaceae</taxon>
        <taxon>Candida/Lodderomyces clade</taxon>
        <taxon>Candida</taxon>
    </lineage>
</organism>
<evidence type="ECO:0000256" key="5">
    <source>
        <dbReference type="SAM" id="MobiDB-lite"/>
    </source>
</evidence>
<dbReference type="PANTHER" id="PTHR47424">
    <property type="entry name" value="REGULATORY PROTEIN GAL4"/>
    <property type="match status" value="1"/>
</dbReference>
<dbReference type="eggNOG" id="ENOG502QVYJ">
    <property type="taxonomic scope" value="Eukaryota"/>
</dbReference>
<accession>M3J3N9</accession>
<gene>
    <name evidence="7" type="ORF">G210_3234</name>
</gene>
<dbReference type="OrthoDB" id="3364175at2759"/>